<accession>A0A069A9B8</accession>
<protein>
    <submittedName>
        <fullName evidence="2">Putative intracellular septation protein A</fullName>
    </submittedName>
</protein>
<dbReference type="AlphaFoldDB" id="A0A069A9B8"/>
<reference evidence="2" key="1">
    <citation type="submission" date="2014-07" db="EMBL/GenBank/DDBJ databases">
        <authorList>
            <person name="Monot Marc"/>
        </authorList>
    </citation>
    <scope>NUCLEOTIDE SEQUENCE</scope>
    <source>
        <strain evidence="2">7032994</strain>
    </source>
</reference>
<gene>
    <name evidence="2" type="ORF">BN1097_630076</name>
</gene>
<proteinExistence type="predicted"/>
<name>A0A069A9B8_CLODI</name>
<evidence type="ECO:0000256" key="1">
    <source>
        <dbReference type="SAM" id="Phobius"/>
    </source>
</evidence>
<organism evidence="2">
    <name type="scientific">Clostridioides difficile</name>
    <name type="common">Peptoclostridium difficile</name>
    <dbReference type="NCBI Taxonomy" id="1496"/>
    <lineage>
        <taxon>Bacteria</taxon>
        <taxon>Bacillati</taxon>
        <taxon>Bacillota</taxon>
        <taxon>Clostridia</taxon>
        <taxon>Peptostreptococcales</taxon>
        <taxon>Peptostreptococcaceae</taxon>
        <taxon>Clostridioides</taxon>
    </lineage>
</organism>
<sequence length="41" mass="4993">MTYSLRNFEDFMKIYEIYLIKSTTIVIIYSFLSHKTVKINK</sequence>
<dbReference type="EMBL" id="LK932402">
    <property type="protein sequence ID" value="CDS87470.1"/>
    <property type="molecule type" value="Genomic_DNA"/>
</dbReference>
<evidence type="ECO:0000313" key="2">
    <source>
        <dbReference type="EMBL" id="CDS87470.1"/>
    </source>
</evidence>
<keyword evidence="1" id="KW-0812">Transmembrane</keyword>
<keyword evidence="1" id="KW-1133">Transmembrane helix</keyword>
<feature type="transmembrane region" description="Helical" evidence="1">
    <location>
        <begin position="12"/>
        <end position="32"/>
    </location>
</feature>
<keyword evidence="1" id="KW-0472">Membrane</keyword>